<dbReference type="Pfam" id="PF02829">
    <property type="entry name" value="3H"/>
    <property type="match status" value="1"/>
</dbReference>
<feature type="domain" description="3H" evidence="2">
    <location>
        <begin position="70"/>
        <end position="166"/>
    </location>
</feature>
<dbReference type="Gene3D" id="3.30.1340.20">
    <property type="entry name" value="3H domain"/>
    <property type="match status" value="1"/>
</dbReference>
<reference evidence="4" key="1">
    <citation type="submission" date="2020-09" db="EMBL/GenBank/DDBJ databases">
        <title>New species isolated from human feces.</title>
        <authorList>
            <person name="Kitahara M."/>
            <person name="Shigeno Y."/>
            <person name="Shime M."/>
            <person name="Matsumoto Y."/>
            <person name="Nakamura S."/>
            <person name="Motooka D."/>
            <person name="Fukuoka S."/>
            <person name="Nishikawa H."/>
            <person name="Benno Y."/>
        </authorList>
    </citation>
    <scope>NUCLEOTIDE SEQUENCE</scope>
    <source>
        <strain evidence="4">MM35</strain>
    </source>
</reference>
<organism evidence="4 5">
    <name type="scientific">Vescimonas fastidiosa</name>
    <dbReference type="NCBI Taxonomy" id="2714353"/>
    <lineage>
        <taxon>Bacteria</taxon>
        <taxon>Bacillati</taxon>
        <taxon>Bacillota</taxon>
        <taxon>Clostridia</taxon>
        <taxon>Eubacteriales</taxon>
        <taxon>Oscillospiraceae</taxon>
        <taxon>Vescimonas</taxon>
    </lineage>
</organism>
<keyword evidence="1" id="KW-0533">Nickel</keyword>
<evidence type="ECO:0000313" key="4">
    <source>
        <dbReference type="EMBL" id="BCK78000.1"/>
    </source>
</evidence>
<dbReference type="InterPro" id="IPR013196">
    <property type="entry name" value="HTH_11"/>
</dbReference>
<evidence type="ECO:0000313" key="5">
    <source>
        <dbReference type="Proteomes" id="UP000681343"/>
    </source>
</evidence>
<dbReference type="Pfam" id="PF08279">
    <property type="entry name" value="HTH_11"/>
    <property type="match status" value="1"/>
</dbReference>
<dbReference type="PANTHER" id="PTHR40068">
    <property type="entry name" value="TRANSCRIPTION REPRESSOR NIAR-RELATED"/>
    <property type="match status" value="1"/>
</dbReference>
<dbReference type="InterPro" id="IPR036390">
    <property type="entry name" value="WH_DNA-bd_sf"/>
</dbReference>
<evidence type="ECO:0000259" key="3">
    <source>
        <dbReference type="Pfam" id="PF08279"/>
    </source>
</evidence>
<dbReference type="SUPFAM" id="SSF75500">
    <property type="entry name" value="Putative transcriptional regulator TM1602, C-terminal domain"/>
    <property type="match status" value="1"/>
</dbReference>
<dbReference type="InterPro" id="IPR036388">
    <property type="entry name" value="WH-like_DNA-bd_sf"/>
</dbReference>
<accession>A0A810PPK3</accession>
<dbReference type="GO" id="GO:0046872">
    <property type="term" value="F:metal ion binding"/>
    <property type="evidence" value="ECO:0007669"/>
    <property type="project" value="UniProtKB-KW"/>
</dbReference>
<dbReference type="SUPFAM" id="SSF46785">
    <property type="entry name" value="Winged helix' DNA-binding domain"/>
    <property type="match status" value="1"/>
</dbReference>
<name>A0A810PPK3_9FIRM</name>
<dbReference type="PIRSF" id="PIRSF037847">
    <property type="entry name" value="NiaR"/>
    <property type="match status" value="1"/>
</dbReference>
<protein>
    <submittedName>
        <fullName evidence="4">Transcriptional regulator</fullName>
    </submittedName>
</protein>
<dbReference type="PANTHER" id="PTHR40068:SF1">
    <property type="entry name" value="TRANSCRIPTION REPRESSOR NIAR-RELATED"/>
    <property type="match status" value="1"/>
</dbReference>
<gene>
    <name evidence="4" type="ORF">MM35RIKEN_01920</name>
</gene>
<feature type="domain" description="Helix-turn-helix type 11" evidence="3">
    <location>
        <begin position="6"/>
        <end position="58"/>
    </location>
</feature>
<dbReference type="InterPro" id="IPR004173">
    <property type="entry name" value="3H_domain"/>
</dbReference>
<evidence type="ECO:0000256" key="1">
    <source>
        <dbReference type="PIRSR" id="PIRSR037847-1"/>
    </source>
</evidence>
<dbReference type="InterPro" id="IPR026043">
    <property type="entry name" value="NadR"/>
</dbReference>
<evidence type="ECO:0000259" key="2">
    <source>
        <dbReference type="Pfam" id="PF02829"/>
    </source>
</evidence>
<feature type="binding site" evidence="1">
    <location>
        <position position="141"/>
    </location>
    <ligand>
        <name>Ni(2+)</name>
        <dbReference type="ChEBI" id="CHEBI:49786"/>
    </ligand>
</feature>
<dbReference type="Proteomes" id="UP000681343">
    <property type="component" value="Chromosome"/>
</dbReference>
<feature type="binding site" evidence="1">
    <location>
        <position position="143"/>
    </location>
    <ligand>
        <name>Ni(2+)</name>
        <dbReference type="ChEBI" id="CHEBI:49786"/>
    </ligand>
</feature>
<keyword evidence="5" id="KW-1185">Reference proteome</keyword>
<feature type="binding site" evidence="1">
    <location>
        <position position="82"/>
    </location>
    <ligand>
        <name>Ni(2+)</name>
        <dbReference type="ChEBI" id="CHEBI:49786"/>
    </ligand>
</feature>
<dbReference type="KEGG" id="vfa:MM35RIKEN_01920"/>
<dbReference type="AlphaFoldDB" id="A0A810PPK3"/>
<feature type="binding site" evidence="1">
    <location>
        <position position="74"/>
    </location>
    <ligand>
        <name>Ni(2+)</name>
        <dbReference type="ChEBI" id="CHEBI:49786"/>
    </ligand>
</feature>
<keyword evidence="1" id="KW-0479">Metal-binding</keyword>
<dbReference type="EMBL" id="AP023415">
    <property type="protein sequence ID" value="BCK78000.1"/>
    <property type="molecule type" value="Genomic_DNA"/>
</dbReference>
<proteinExistence type="predicted"/>
<dbReference type="RefSeq" id="WP_212818528.1">
    <property type="nucleotide sequence ID" value="NZ_AP023415.1"/>
</dbReference>
<dbReference type="InterPro" id="IPR035922">
    <property type="entry name" value="3H_dom_sf"/>
</dbReference>
<dbReference type="Gene3D" id="1.10.10.10">
    <property type="entry name" value="Winged helix-like DNA-binding domain superfamily/Winged helix DNA-binding domain"/>
    <property type="match status" value="1"/>
</dbReference>
<sequence length="169" mass="18391">MTAQERRNAILSHLQRGKSPLSATALAGLLGVSRQVIVGDVALLRAGGVQIVSTSRGYLIPPEEGLVRQVVCQHTPHQTQEELYAMVDGGCTVLDVTVEHPVYGEITAPLQLSCRYDVDEFVRKMQENGAQPLSLLTDGIHAHRLSAPGEDAFARVLAVLRSKRMLLED</sequence>